<evidence type="ECO:0000313" key="1">
    <source>
        <dbReference type="EMBL" id="KAF2023232.1"/>
    </source>
</evidence>
<protein>
    <submittedName>
        <fullName evidence="1">Uncharacterized protein</fullName>
    </submittedName>
</protein>
<reference evidence="1" key="1">
    <citation type="journal article" date="2020" name="Stud. Mycol.">
        <title>101 Dothideomycetes genomes: a test case for predicting lifestyles and emergence of pathogens.</title>
        <authorList>
            <person name="Haridas S."/>
            <person name="Albert R."/>
            <person name="Binder M."/>
            <person name="Bloem J."/>
            <person name="Labutti K."/>
            <person name="Salamov A."/>
            <person name="Andreopoulos B."/>
            <person name="Baker S."/>
            <person name="Barry K."/>
            <person name="Bills G."/>
            <person name="Bluhm B."/>
            <person name="Cannon C."/>
            <person name="Castanera R."/>
            <person name="Culley D."/>
            <person name="Daum C."/>
            <person name="Ezra D."/>
            <person name="Gonzalez J."/>
            <person name="Henrissat B."/>
            <person name="Kuo A."/>
            <person name="Liang C."/>
            <person name="Lipzen A."/>
            <person name="Lutzoni F."/>
            <person name="Magnuson J."/>
            <person name="Mondo S."/>
            <person name="Nolan M."/>
            <person name="Ohm R."/>
            <person name="Pangilinan J."/>
            <person name="Park H.-J."/>
            <person name="Ramirez L."/>
            <person name="Alfaro M."/>
            <person name="Sun H."/>
            <person name="Tritt A."/>
            <person name="Yoshinaga Y."/>
            <person name="Zwiers L.-H."/>
            <person name="Turgeon B."/>
            <person name="Goodwin S."/>
            <person name="Spatafora J."/>
            <person name="Crous P."/>
            <person name="Grigoriev I."/>
        </authorList>
    </citation>
    <scope>NUCLEOTIDE SEQUENCE</scope>
    <source>
        <strain evidence="1">CBS 110217</strain>
    </source>
</reference>
<dbReference type="EMBL" id="ML978366">
    <property type="protein sequence ID" value="KAF2023232.1"/>
    <property type="molecule type" value="Genomic_DNA"/>
</dbReference>
<proteinExistence type="predicted"/>
<keyword evidence="2" id="KW-1185">Reference proteome</keyword>
<comment type="caution">
    <text evidence="1">The sequence shown here is derived from an EMBL/GenBank/DDBJ whole genome shotgun (WGS) entry which is preliminary data.</text>
</comment>
<dbReference type="Proteomes" id="UP000799777">
    <property type="component" value="Unassembled WGS sequence"/>
</dbReference>
<name>A0A9P4GWG4_9PLEO</name>
<dbReference type="AlphaFoldDB" id="A0A9P4GWG4"/>
<sequence>METPADPENQHRAAGLEMSTAMKSSLGRARGRLAALIWHNSASTVERRARGERHTKRMSDPKELGSLDASALSELPRLKQIVYKTNVLLSDGLVAIGVDLRNK</sequence>
<accession>A0A9P4GWG4</accession>
<gene>
    <name evidence="1" type="ORF">EK21DRAFT_118966</name>
</gene>
<evidence type="ECO:0000313" key="2">
    <source>
        <dbReference type="Proteomes" id="UP000799777"/>
    </source>
</evidence>
<organism evidence="1 2">
    <name type="scientific">Setomelanomma holmii</name>
    <dbReference type="NCBI Taxonomy" id="210430"/>
    <lineage>
        <taxon>Eukaryota</taxon>
        <taxon>Fungi</taxon>
        <taxon>Dikarya</taxon>
        <taxon>Ascomycota</taxon>
        <taxon>Pezizomycotina</taxon>
        <taxon>Dothideomycetes</taxon>
        <taxon>Pleosporomycetidae</taxon>
        <taxon>Pleosporales</taxon>
        <taxon>Pleosporineae</taxon>
        <taxon>Phaeosphaeriaceae</taxon>
        <taxon>Setomelanomma</taxon>
    </lineage>
</organism>